<comment type="catalytic activity">
    <reaction evidence="7">
        <text>adenosine(1518)/adenosine(1519) in 16S rRNA + 4 S-adenosyl-L-methionine = N(6)-dimethyladenosine(1518)/N(6)-dimethyladenosine(1519) in 16S rRNA + 4 S-adenosyl-L-homocysteine + 4 H(+)</text>
        <dbReference type="Rhea" id="RHEA:19609"/>
        <dbReference type="Rhea" id="RHEA-COMP:10232"/>
        <dbReference type="Rhea" id="RHEA-COMP:10233"/>
        <dbReference type="ChEBI" id="CHEBI:15378"/>
        <dbReference type="ChEBI" id="CHEBI:57856"/>
        <dbReference type="ChEBI" id="CHEBI:59789"/>
        <dbReference type="ChEBI" id="CHEBI:74411"/>
        <dbReference type="ChEBI" id="CHEBI:74493"/>
        <dbReference type="EC" id="2.1.1.182"/>
    </reaction>
</comment>
<feature type="binding site" evidence="7 8">
    <location>
        <position position="33"/>
    </location>
    <ligand>
        <name>S-adenosyl-L-methionine</name>
        <dbReference type="ChEBI" id="CHEBI:59789"/>
    </ligand>
</feature>
<dbReference type="InterPro" id="IPR011530">
    <property type="entry name" value="rRNA_adenine_dimethylase"/>
</dbReference>
<organism evidence="10">
    <name type="scientific">Candidatus Tisiphia endosymbiont of Sergentomyia squamirostris</name>
    <dbReference type="NCBI Taxonomy" id="3113639"/>
    <lineage>
        <taxon>Bacteria</taxon>
        <taxon>Pseudomonadati</taxon>
        <taxon>Pseudomonadota</taxon>
        <taxon>Alphaproteobacteria</taxon>
        <taxon>Rickettsiales</taxon>
        <taxon>Rickettsiaceae</taxon>
        <taxon>Rickettsieae</taxon>
        <taxon>Candidatus Tisiphia</taxon>
    </lineage>
</organism>
<dbReference type="GO" id="GO:0005737">
    <property type="term" value="C:cytoplasm"/>
    <property type="evidence" value="ECO:0007669"/>
    <property type="project" value="UniProtKB-SubCell"/>
</dbReference>
<dbReference type="NCBIfam" id="TIGR00755">
    <property type="entry name" value="ksgA"/>
    <property type="match status" value="1"/>
</dbReference>
<dbReference type="EMBL" id="AP029170">
    <property type="protein sequence ID" value="BFD45451.1"/>
    <property type="molecule type" value="Genomic_DNA"/>
</dbReference>
<name>A0AAT9G6M4_9RICK</name>
<evidence type="ECO:0000256" key="2">
    <source>
        <dbReference type="ARBA" id="ARBA00022552"/>
    </source>
</evidence>
<feature type="domain" description="Ribosomal RNA adenine methylase transferase N-terminal" evidence="9">
    <location>
        <begin position="38"/>
        <end position="213"/>
    </location>
</feature>
<accession>A0AAT9G6M4</accession>
<evidence type="ECO:0000256" key="5">
    <source>
        <dbReference type="ARBA" id="ARBA00022691"/>
    </source>
</evidence>
<dbReference type="InterPro" id="IPR023165">
    <property type="entry name" value="rRNA_Ade_diMease-like_C"/>
</dbReference>
<feature type="binding site" evidence="7 8">
    <location>
        <position position="105"/>
    </location>
    <ligand>
        <name>S-adenosyl-L-methionine</name>
        <dbReference type="ChEBI" id="CHEBI:59789"/>
    </ligand>
</feature>
<evidence type="ECO:0000256" key="1">
    <source>
        <dbReference type="ARBA" id="ARBA00022490"/>
    </source>
</evidence>
<dbReference type="Pfam" id="PF00398">
    <property type="entry name" value="RrnaAD"/>
    <property type="match status" value="1"/>
</dbReference>
<dbReference type="PROSITE" id="PS01131">
    <property type="entry name" value="RRNA_A_DIMETH"/>
    <property type="match status" value="1"/>
</dbReference>
<protein>
    <recommendedName>
        <fullName evidence="7">Ribosomal RNA small subunit methyltransferase A</fullName>
        <ecNumber evidence="7">2.1.1.182</ecNumber>
    </recommendedName>
    <alternativeName>
        <fullName evidence="7">16S rRNA (adenine(1518)-N(6)/adenine(1519)-N(6))-dimethyltransferase</fullName>
    </alternativeName>
    <alternativeName>
        <fullName evidence="7">16S rRNA dimethyladenosine transferase</fullName>
    </alternativeName>
    <alternativeName>
        <fullName evidence="7">16S rRNA dimethylase</fullName>
    </alternativeName>
    <alternativeName>
        <fullName evidence="7">S-adenosylmethionine-6-N', N'-adenosyl(rRNA) dimethyltransferase</fullName>
    </alternativeName>
</protein>
<feature type="binding site" evidence="7 8">
    <location>
        <position position="80"/>
    </location>
    <ligand>
        <name>S-adenosyl-L-methionine</name>
        <dbReference type="ChEBI" id="CHEBI:59789"/>
    </ligand>
</feature>
<dbReference type="EC" id="2.1.1.182" evidence="7"/>
<keyword evidence="5 7" id="KW-0949">S-adenosyl-L-methionine</keyword>
<dbReference type="PANTHER" id="PTHR11727">
    <property type="entry name" value="DIMETHYLADENOSINE TRANSFERASE"/>
    <property type="match status" value="1"/>
</dbReference>
<dbReference type="CDD" id="cd02440">
    <property type="entry name" value="AdoMet_MTases"/>
    <property type="match status" value="1"/>
</dbReference>
<gene>
    <name evidence="7 10" type="primary">rsmA</name>
    <name evidence="7" type="synonym">ksgA</name>
    <name evidence="10" type="ORF">DMENIID0002_00970</name>
</gene>
<dbReference type="InterPro" id="IPR020596">
    <property type="entry name" value="rRNA_Ade_Mease_Trfase_CS"/>
</dbReference>
<dbReference type="AlphaFoldDB" id="A0AAT9G6M4"/>
<evidence type="ECO:0000259" key="9">
    <source>
        <dbReference type="SMART" id="SM00650"/>
    </source>
</evidence>
<feature type="binding site" evidence="7 8">
    <location>
        <position position="128"/>
    </location>
    <ligand>
        <name>S-adenosyl-L-methionine</name>
        <dbReference type="ChEBI" id="CHEBI:59789"/>
    </ligand>
</feature>
<dbReference type="InterPro" id="IPR020598">
    <property type="entry name" value="rRNA_Ade_methylase_Trfase_N"/>
</dbReference>
<evidence type="ECO:0000256" key="4">
    <source>
        <dbReference type="ARBA" id="ARBA00022679"/>
    </source>
</evidence>
<evidence type="ECO:0000256" key="8">
    <source>
        <dbReference type="PROSITE-ProRule" id="PRU01026"/>
    </source>
</evidence>
<sequence length="288" mass="32376">MIYSNDLSTLPSIAKHASQHGIVPIKRYGQNFIFDSSLCDKIVRVSDLRENDSVLEVGPGTAGLTRAILSYNPKSLTVVETDARCIPLLTEIRELYPNLHIIHSDASKFDLSTLSHDKTHDKITIISNLPYRIGTELVIKWLKKSYLISSMTLMLQREVVERICGKVGTKSYGRLSIICQLLCSVEKCFDVNPQAFYPAPKVHSAIVRLVPFNNPLTLELIGKVELITKLAFSERRKMIKSSLKKLTPHIEDLLSQLKIDNSSRSENLSSQDYLSLAKLYTTMISRVG</sequence>
<evidence type="ECO:0000256" key="3">
    <source>
        <dbReference type="ARBA" id="ARBA00022603"/>
    </source>
</evidence>
<dbReference type="InterPro" id="IPR029063">
    <property type="entry name" value="SAM-dependent_MTases_sf"/>
</dbReference>
<dbReference type="GO" id="GO:0052908">
    <property type="term" value="F:16S rRNA (adenine(1518)-N(6)/adenine(1519)-N(6))-dimethyltransferase activity"/>
    <property type="evidence" value="ECO:0007669"/>
    <property type="project" value="UniProtKB-EC"/>
</dbReference>
<feature type="binding site" evidence="7 8">
    <location>
        <position position="58"/>
    </location>
    <ligand>
        <name>S-adenosyl-L-methionine</name>
        <dbReference type="ChEBI" id="CHEBI:59789"/>
    </ligand>
</feature>
<dbReference type="Gene3D" id="3.40.50.150">
    <property type="entry name" value="Vaccinia Virus protein VP39"/>
    <property type="match status" value="1"/>
</dbReference>
<dbReference type="GO" id="GO:0003723">
    <property type="term" value="F:RNA binding"/>
    <property type="evidence" value="ECO:0007669"/>
    <property type="project" value="UniProtKB-UniRule"/>
</dbReference>
<keyword evidence="4 7" id="KW-0808">Transferase</keyword>
<dbReference type="PANTHER" id="PTHR11727:SF7">
    <property type="entry name" value="DIMETHYLADENOSINE TRANSFERASE-RELATED"/>
    <property type="match status" value="1"/>
</dbReference>
<keyword evidence="1 7" id="KW-0963">Cytoplasm</keyword>
<proteinExistence type="inferred from homology"/>
<dbReference type="PROSITE" id="PS51689">
    <property type="entry name" value="SAM_RNA_A_N6_MT"/>
    <property type="match status" value="1"/>
</dbReference>
<dbReference type="InterPro" id="IPR001737">
    <property type="entry name" value="KsgA/Erm"/>
</dbReference>
<dbReference type="HAMAP" id="MF_00607">
    <property type="entry name" value="16SrRNA_methyltr_A"/>
    <property type="match status" value="1"/>
</dbReference>
<dbReference type="Gene3D" id="1.10.8.100">
    <property type="entry name" value="Ribosomal RNA adenine dimethylase-like, domain 2"/>
    <property type="match status" value="1"/>
</dbReference>
<dbReference type="SMART" id="SM00650">
    <property type="entry name" value="rADc"/>
    <property type="match status" value="1"/>
</dbReference>
<dbReference type="SUPFAM" id="SSF53335">
    <property type="entry name" value="S-adenosyl-L-methionine-dependent methyltransferases"/>
    <property type="match status" value="1"/>
</dbReference>
<comment type="similarity">
    <text evidence="7">Belongs to the class I-like SAM-binding methyltransferase superfamily. rRNA adenine N(6)-methyltransferase family. RsmA subfamily.</text>
</comment>
<keyword evidence="2 7" id="KW-0698">rRNA processing</keyword>
<feature type="binding site" evidence="7 8">
    <location>
        <position position="31"/>
    </location>
    <ligand>
        <name>S-adenosyl-L-methionine</name>
        <dbReference type="ChEBI" id="CHEBI:59789"/>
    </ligand>
</feature>
<comment type="subcellular location">
    <subcellularLocation>
        <location evidence="7">Cytoplasm</location>
    </subcellularLocation>
</comment>
<keyword evidence="6 7" id="KW-0694">RNA-binding</keyword>
<keyword evidence="3 7" id="KW-0489">Methyltransferase</keyword>
<comment type="function">
    <text evidence="7">Specifically dimethylates two adjacent adenosines (A1518 and A1519) in the loop of a conserved hairpin near the 3'-end of 16S rRNA in the 30S particle. May play a critical role in biogenesis of 30S subunits.</text>
</comment>
<reference evidence="10" key="1">
    <citation type="submission" date="2024-01" db="EMBL/GenBank/DDBJ databases">
        <title>Sequencing the genomes of a sandfly, Sergentomyia squamirostris, and its two endosymbionts.</title>
        <authorList>
            <person name="Itokawa K."/>
            <person name="Sanjoba C."/>
        </authorList>
    </citation>
    <scope>NUCLEOTIDE SEQUENCE</scope>
    <source>
        <strain evidence="10">RiSSQ</strain>
    </source>
</reference>
<evidence type="ECO:0000256" key="6">
    <source>
        <dbReference type="ARBA" id="ARBA00022884"/>
    </source>
</evidence>
<evidence type="ECO:0000256" key="7">
    <source>
        <dbReference type="HAMAP-Rule" id="MF_00607"/>
    </source>
</evidence>
<evidence type="ECO:0000313" key="10">
    <source>
        <dbReference type="EMBL" id="BFD45451.1"/>
    </source>
</evidence>